<protein>
    <submittedName>
        <fullName evidence="1">Uncharacterized protein</fullName>
    </submittedName>
</protein>
<name>A0AAW1UH93_9CUCU</name>
<comment type="caution">
    <text evidence="1">The sequence shown here is derived from an EMBL/GenBank/DDBJ whole genome shotgun (WGS) entry which is preliminary data.</text>
</comment>
<sequence>MHIRVVQNDEKGTELRKHFATKCSTMNLEDVKLKDIADYMGHHTNIHLEHYRMPVISRDIRMLRLLEKAQGIESLIQIIQKSEP</sequence>
<organism evidence="1 2">
    <name type="scientific">Henosepilachna vigintioctopunctata</name>
    <dbReference type="NCBI Taxonomy" id="420089"/>
    <lineage>
        <taxon>Eukaryota</taxon>
        <taxon>Metazoa</taxon>
        <taxon>Ecdysozoa</taxon>
        <taxon>Arthropoda</taxon>
        <taxon>Hexapoda</taxon>
        <taxon>Insecta</taxon>
        <taxon>Pterygota</taxon>
        <taxon>Neoptera</taxon>
        <taxon>Endopterygota</taxon>
        <taxon>Coleoptera</taxon>
        <taxon>Polyphaga</taxon>
        <taxon>Cucujiformia</taxon>
        <taxon>Coccinelloidea</taxon>
        <taxon>Coccinellidae</taxon>
        <taxon>Epilachninae</taxon>
        <taxon>Epilachnini</taxon>
        <taxon>Henosepilachna</taxon>
    </lineage>
</organism>
<dbReference type="EMBL" id="JARQZJ010000064">
    <property type="protein sequence ID" value="KAK9880206.1"/>
    <property type="molecule type" value="Genomic_DNA"/>
</dbReference>
<reference evidence="1 2" key="1">
    <citation type="submission" date="2023-03" db="EMBL/GenBank/DDBJ databases">
        <title>Genome insight into feeding habits of ladybird beetles.</title>
        <authorList>
            <person name="Li H.-S."/>
            <person name="Huang Y.-H."/>
            <person name="Pang H."/>
        </authorList>
    </citation>
    <scope>NUCLEOTIDE SEQUENCE [LARGE SCALE GENOMIC DNA]</scope>
    <source>
        <strain evidence="1">SYSU_2023b</strain>
        <tissue evidence="1">Whole body</tissue>
    </source>
</reference>
<dbReference type="AlphaFoldDB" id="A0AAW1UH93"/>
<proteinExistence type="predicted"/>
<gene>
    <name evidence="1" type="ORF">WA026_010080</name>
</gene>
<evidence type="ECO:0000313" key="1">
    <source>
        <dbReference type="EMBL" id="KAK9880206.1"/>
    </source>
</evidence>
<evidence type="ECO:0000313" key="2">
    <source>
        <dbReference type="Proteomes" id="UP001431783"/>
    </source>
</evidence>
<dbReference type="Proteomes" id="UP001431783">
    <property type="component" value="Unassembled WGS sequence"/>
</dbReference>
<keyword evidence="2" id="KW-1185">Reference proteome</keyword>
<accession>A0AAW1UH93</accession>